<accession>A0A5N6SSP6</accession>
<dbReference type="Proteomes" id="UP000325672">
    <property type="component" value="Unassembled WGS sequence"/>
</dbReference>
<dbReference type="RefSeq" id="XP_031912912.1">
    <property type="nucleotide sequence ID" value="XM_032060055.1"/>
</dbReference>
<feature type="region of interest" description="Disordered" evidence="1">
    <location>
        <begin position="45"/>
        <end position="64"/>
    </location>
</feature>
<dbReference type="AlphaFoldDB" id="A0A5N6SSP6"/>
<gene>
    <name evidence="2" type="ORF">BDV38DRAFT_283524</name>
</gene>
<keyword evidence="3" id="KW-1185">Reference proteome</keyword>
<dbReference type="EMBL" id="ML743581">
    <property type="protein sequence ID" value="KAE8136849.1"/>
    <property type="molecule type" value="Genomic_DNA"/>
</dbReference>
<dbReference type="GeneID" id="43644265"/>
<name>A0A5N6SSP6_ASPPS</name>
<evidence type="ECO:0000313" key="3">
    <source>
        <dbReference type="Proteomes" id="UP000325672"/>
    </source>
</evidence>
<organism evidence="2 3">
    <name type="scientific">Aspergillus pseudotamarii</name>
    <dbReference type="NCBI Taxonomy" id="132259"/>
    <lineage>
        <taxon>Eukaryota</taxon>
        <taxon>Fungi</taxon>
        <taxon>Dikarya</taxon>
        <taxon>Ascomycota</taxon>
        <taxon>Pezizomycotina</taxon>
        <taxon>Eurotiomycetes</taxon>
        <taxon>Eurotiomycetidae</taxon>
        <taxon>Eurotiales</taxon>
        <taxon>Aspergillaceae</taxon>
        <taxon>Aspergillus</taxon>
        <taxon>Aspergillus subgen. Circumdati</taxon>
    </lineage>
</organism>
<proteinExistence type="predicted"/>
<sequence length="100" mass="10698">MKNAFASAFVLSKGNSFWCFTSAFGSKIMPMRHVFTLCKTEQTPIIPQPAHSSDHDNMEPVTQGAQPNGVEVLAAALGEELKDLTGETAAAAGYKNRALV</sequence>
<evidence type="ECO:0000256" key="1">
    <source>
        <dbReference type="SAM" id="MobiDB-lite"/>
    </source>
</evidence>
<evidence type="ECO:0000313" key="2">
    <source>
        <dbReference type="EMBL" id="KAE8136849.1"/>
    </source>
</evidence>
<protein>
    <submittedName>
        <fullName evidence="2">Uncharacterized protein</fullName>
    </submittedName>
</protein>
<reference evidence="2 3" key="1">
    <citation type="submission" date="2019-04" db="EMBL/GenBank/DDBJ databases">
        <title>Friends and foes A comparative genomics study of 23 Aspergillus species from section Flavi.</title>
        <authorList>
            <consortium name="DOE Joint Genome Institute"/>
            <person name="Kjaerbolling I."/>
            <person name="Vesth T."/>
            <person name="Frisvad J.C."/>
            <person name="Nybo J.L."/>
            <person name="Theobald S."/>
            <person name="Kildgaard S."/>
            <person name="Isbrandt T."/>
            <person name="Kuo A."/>
            <person name="Sato A."/>
            <person name="Lyhne E.K."/>
            <person name="Kogle M.E."/>
            <person name="Wiebenga A."/>
            <person name="Kun R.S."/>
            <person name="Lubbers R.J."/>
            <person name="Makela M.R."/>
            <person name="Barry K."/>
            <person name="Chovatia M."/>
            <person name="Clum A."/>
            <person name="Daum C."/>
            <person name="Haridas S."/>
            <person name="He G."/>
            <person name="LaButti K."/>
            <person name="Lipzen A."/>
            <person name="Mondo S."/>
            <person name="Riley R."/>
            <person name="Salamov A."/>
            <person name="Simmons B.A."/>
            <person name="Magnuson J.K."/>
            <person name="Henrissat B."/>
            <person name="Mortensen U.H."/>
            <person name="Larsen T.O."/>
            <person name="Devries R.P."/>
            <person name="Grigoriev I.V."/>
            <person name="Machida M."/>
            <person name="Baker S.E."/>
            <person name="Andersen M.R."/>
        </authorList>
    </citation>
    <scope>NUCLEOTIDE SEQUENCE [LARGE SCALE GENOMIC DNA]</scope>
    <source>
        <strain evidence="2 3">CBS 117625</strain>
    </source>
</reference>